<feature type="region of interest" description="Disordered" evidence="1">
    <location>
        <begin position="1"/>
        <end position="30"/>
    </location>
</feature>
<name>A0A8S5QF66_9CAUD</name>
<protein>
    <submittedName>
        <fullName evidence="2">Uncharacterized protein</fullName>
    </submittedName>
</protein>
<evidence type="ECO:0000256" key="1">
    <source>
        <dbReference type="SAM" id="MobiDB-lite"/>
    </source>
</evidence>
<evidence type="ECO:0000313" key="2">
    <source>
        <dbReference type="EMBL" id="DAE17594.1"/>
    </source>
</evidence>
<proteinExistence type="predicted"/>
<reference evidence="2" key="1">
    <citation type="journal article" date="2021" name="Proc. Natl. Acad. Sci. U.S.A.">
        <title>A Catalog of Tens of Thousands of Viruses from Human Metagenomes Reveals Hidden Associations with Chronic Diseases.</title>
        <authorList>
            <person name="Tisza M.J."/>
            <person name="Buck C.B."/>
        </authorList>
    </citation>
    <scope>NUCLEOTIDE SEQUENCE</scope>
    <source>
        <strain evidence="2">CtqPn17</strain>
    </source>
</reference>
<dbReference type="EMBL" id="BK015642">
    <property type="protein sequence ID" value="DAE17594.1"/>
    <property type="molecule type" value="Genomic_DNA"/>
</dbReference>
<sequence>MDEKQREERDKLIDEIKKKSEEANEAMREGKGRLKLETPILSRDQKIEEVIYDFTKLTGMDYTSAMDIDQSSQPAFRISYKQGLALFAKAVEKETEGLDMRDVMERMCMTDAAEGVQLAANFFFASIRAGRLRISKK</sequence>
<accession>A0A8S5QF66</accession>
<organism evidence="2">
    <name type="scientific">Caudovirales sp. ctqPn17</name>
    <dbReference type="NCBI Taxonomy" id="2825772"/>
    <lineage>
        <taxon>Viruses</taxon>
        <taxon>Duplodnaviria</taxon>
        <taxon>Heunggongvirae</taxon>
        <taxon>Uroviricota</taxon>
        <taxon>Caudoviricetes</taxon>
    </lineage>
</organism>